<dbReference type="GO" id="GO:0016787">
    <property type="term" value="F:hydrolase activity"/>
    <property type="evidence" value="ECO:0007669"/>
    <property type="project" value="UniProtKB-KW"/>
</dbReference>
<evidence type="ECO:0000313" key="4">
    <source>
        <dbReference type="Proteomes" id="UP001576784"/>
    </source>
</evidence>
<name>A0ABV4XV84_9CYAN</name>
<feature type="transmembrane region" description="Helical" evidence="1">
    <location>
        <begin position="39"/>
        <end position="62"/>
    </location>
</feature>
<gene>
    <name evidence="3" type="ORF">ACE1CI_22290</name>
</gene>
<keyword evidence="3" id="KW-0378">Hydrolase</keyword>
<reference evidence="3 4" key="1">
    <citation type="submission" date="2024-09" db="EMBL/GenBank/DDBJ databases">
        <title>Floridaenema gen nov. (Aerosakkonemataceae, Aerosakkonematales ord. nov., Cyanobacteria) from benthic tropical and subtropical fresh waters, with the description of four new species.</title>
        <authorList>
            <person name="Moretto J.A."/>
            <person name="Berthold D.E."/>
            <person name="Lefler F.W."/>
            <person name="Huang I.-S."/>
            <person name="Laughinghouse H. IV."/>
        </authorList>
    </citation>
    <scope>NUCLEOTIDE SEQUENCE [LARGE SCALE GENOMIC DNA]</scope>
    <source>
        <strain evidence="3 4">BLCC-F50</strain>
    </source>
</reference>
<dbReference type="EMBL" id="JBHFNR010000162">
    <property type="protein sequence ID" value="MFB2895645.1"/>
    <property type="molecule type" value="Genomic_DNA"/>
</dbReference>
<feature type="transmembrane region" description="Helical" evidence="1">
    <location>
        <begin position="74"/>
        <end position="93"/>
    </location>
</feature>
<protein>
    <submittedName>
        <fullName evidence="3">CPBP family intramembrane glutamic endopeptidase</fullName>
        <ecNumber evidence="3">3.4.-.-</ecNumber>
    </submittedName>
</protein>
<feature type="transmembrane region" description="Helical" evidence="1">
    <location>
        <begin position="155"/>
        <end position="176"/>
    </location>
</feature>
<proteinExistence type="predicted"/>
<keyword evidence="1" id="KW-0812">Transmembrane</keyword>
<feature type="transmembrane region" description="Helical" evidence="1">
    <location>
        <begin position="113"/>
        <end position="134"/>
    </location>
</feature>
<dbReference type="Pfam" id="PF02517">
    <property type="entry name" value="Rce1-like"/>
    <property type="match status" value="1"/>
</dbReference>
<accession>A0ABV4XV84</accession>
<dbReference type="RefSeq" id="WP_413265282.1">
    <property type="nucleotide sequence ID" value="NZ_JBHFNR010000162.1"/>
</dbReference>
<evidence type="ECO:0000256" key="1">
    <source>
        <dbReference type="SAM" id="Phobius"/>
    </source>
</evidence>
<dbReference type="Proteomes" id="UP001576784">
    <property type="component" value="Unassembled WGS sequence"/>
</dbReference>
<dbReference type="InterPro" id="IPR003675">
    <property type="entry name" value="Rce1/LyrA-like_dom"/>
</dbReference>
<feature type="transmembrane region" description="Helical" evidence="1">
    <location>
        <begin position="182"/>
        <end position="201"/>
    </location>
</feature>
<keyword evidence="1" id="KW-1133">Transmembrane helix</keyword>
<feature type="transmembrane region" description="Helical" evidence="1">
    <location>
        <begin position="210"/>
        <end position="228"/>
    </location>
</feature>
<dbReference type="EC" id="3.4.-.-" evidence="3"/>
<organism evidence="3 4">
    <name type="scientific">Floridaenema flaviceps BLCC-F50</name>
    <dbReference type="NCBI Taxonomy" id="3153642"/>
    <lineage>
        <taxon>Bacteria</taxon>
        <taxon>Bacillati</taxon>
        <taxon>Cyanobacteriota</taxon>
        <taxon>Cyanophyceae</taxon>
        <taxon>Oscillatoriophycideae</taxon>
        <taxon>Aerosakkonematales</taxon>
        <taxon>Aerosakkonemataceae</taxon>
        <taxon>Floridanema</taxon>
        <taxon>Floridanema flaviceps</taxon>
    </lineage>
</organism>
<keyword evidence="1" id="KW-0472">Membrane</keyword>
<feature type="transmembrane region" description="Helical" evidence="1">
    <location>
        <begin position="12"/>
        <end position="33"/>
    </location>
</feature>
<evidence type="ECO:0000313" key="3">
    <source>
        <dbReference type="EMBL" id="MFB2895645.1"/>
    </source>
</evidence>
<evidence type="ECO:0000259" key="2">
    <source>
        <dbReference type="Pfam" id="PF02517"/>
    </source>
</evidence>
<comment type="caution">
    <text evidence="3">The sequence shown here is derived from an EMBL/GenBank/DDBJ whole genome shotgun (WGS) entry which is preliminary data.</text>
</comment>
<sequence>MYKTRDRQNALLALLLSVPSASIGVATVLYIAPGAVGQILSLLCYVWLGVISLSWFIWVDGGKIHLQPPKRRDLLVGTLLGLLMFGFILGAYWSLGQHWIFLAEIRHKAQQIGINSLNFYLIGSIYSVLFNSLFEEFVWRGFVFNKCRTLIPGLGAIWLSAIFFTLHHTLGLIFYINDWCIVVLSSLSVLIAGAIWSWFYLTTRSIWPNYISHALADLALAIIGWQLLFG</sequence>
<keyword evidence="4" id="KW-1185">Reference proteome</keyword>
<feature type="domain" description="CAAX prenyl protease 2/Lysostaphin resistance protein A-like" evidence="2">
    <location>
        <begin position="121"/>
        <end position="218"/>
    </location>
</feature>